<comment type="caution">
    <text evidence="1">The sequence shown here is derived from an EMBL/GenBank/DDBJ whole genome shotgun (WGS) entry which is preliminary data.</text>
</comment>
<reference evidence="1" key="1">
    <citation type="submission" date="2016-10" db="EMBL/GenBank/DDBJ databases">
        <title>Sequence of Gallionella enrichment culture.</title>
        <authorList>
            <person name="Poehlein A."/>
            <person name="Muehling M."/>
            <person name="Daniel R."/>
        </authorList>
    </citation>
    <scope>NUCLEOTIDE SEQUENCE</scope>
</reference>
<protein>
    <submittedName>
        <fullName evidence="1">Uncharacterized protein</fullName>
    </submittedName>
</protein>
<dbReference type="EMBL" id="MLJW01000247">
    <property type="protein sequence ID" value="OIQ91848.1"/>
    <property type="molecule type" value="Genomic_DNA"/>
</dbReference>
<dbReference type="AlphaFoldDB" id="A0A1J5R781"/>
<accession>A0A1J5R781</accession>
<evidence type="ECO:0000313" key="1">
    <source>
        <dbReference type="EMBL" id="OIQ91848.1"/>
    </source>
</evidence>
<sequence length="77" mass="8781">MHRTYIRLPAHFFRVSLHTEGDNMTLALVPDQNHANLIAHLLNEHYGIRKGETITVTPTVIRHADDEAEDNARSLPK</sequence>
<name>A0A1J5R781_9ZZZZ</name>
<proteinExistence type="predicted"/>
<gene>
    <name evidence="1" type="ORF">GALL_262190</name>
</gene>
<organism evidence="1">
    <name type="scientific">mine drainage metagenome</name>
    <dbReference type="NCBI Taxonomy" id="410659"/>
    <lineage>
        <taxon>unclassified sequences</taxon>
        <taxon>metagenomes</taxon>
        <taxon>ecological metagenomes</taxon>
    </lineage>
</organism>